<dbReference type="EMBL" id="PVXO01000036">
    <property type="protein sequence ID" value="PRR78784.1"/>
    <property type="molecule type" value="Genomic_DNA"/>
</dbReference>
<dbReference type="PRINTS" id="PR01100">
    <property type="entry name" value="SHIKIMTKNASE"/>
</dbReference>
<dbReference type="GO" id="GO:0005829">
    <property type="term" value="C:cytosol"/>
    <property type="evidence" value="ECO:0007669"/>
    <property type="project" value="TreeGrafter"/>
</dbReference>
<dbReference type="UniPathway" id="UPA00053">
    <property type="reaction ID" value="UER00088"/>
</dbReference>
<keyword evidence="7" id="KW-0479">Metal-binding</keyword>
<dbReference type="HAMAP" id="MF_00109">
    <property type="entry name" value="Shikimate_kinase"/>
    <property type="match status" value="1"/>
</dbReference>
<feature type="binding site" evidence="7">
    <location>
        <begin position="3"/>
        <end position="8"/>
    </location>
    <ligand>
        <name>ATP</name>
        <dbReference type="ChEBI" id="CHEBI:30616"/>
    </ligand>
</feature>
<dbReference type="PANTHER" id="PTHR21087">
    <property type="entry name" value="SHIKIMATE KINASE"/>
    <property type="match status" value="1"/>
</dbReference>
<comment type="caution">
    <text evidence="7">Lacks conserved residue(s) required for the propagation of feature annotation.</text>
</comment>
<feature type="binding site" evidence="7">
    <location>
        <position position="109"/>
    </location>
    <ligand>
        <name>ATP</name>
        <dbReference type="ChEBI" id="CHEBI:30616"/>
    </ligand>
</feature>
<evidence type="ECO:0000256" key="2">
    <source>
        <dbReference type="ARBA" id="ARBA00022679"/>
    </source>
</evidence>
<accession>A0A2T0B4H1</accession>
<keyword evidence="1 7" id="KW-0028">Amino-acid biosynthesis</keyword>
<keyword evidence="3 7" id="KW-0547">Nucleotide-binding</keyword>
<keyword evidence="6 7" id="KW-0057">Aromatic amino acid biosynthesis</keyword>
<dbReference type="GO" id="GO:0004765">
    <property type="term" value="F:shikimate kinase activity"/>
    <property type="evidence" value="ECO:0007669"/>
    <property type="project" value="UniProtKB-UniRule"/>
</dbReference>
<dbReference type="GO" id="GO:0000287">
    <property type="term" value="F:magnesium ion binding"/>
    <property type="evidence" value="ECO:0007669"/>
    <property type="project" value="UniProtKB-UniRule"/>
</dbReference>
<comment type="function">
    <text evidence="7">Catalyzes the specific phosphorylation of the 3-hydroxyl group of shikimic acid using ATP as a cosubstrate.</text>
</comment>
<feature type="binding site" evidence="7">
    <location>
        <position position="25"/>
    </location>
    <ligand>
        <name>substrate</name>
    </ligand>
</feature>
<keyword evidence="7" id="KW-0963">Cytoplasm</keyword>
<organism evidence="8 9">
    <name type="scientific">Clostridium liquoris</name>
    <dbReference type="NCBI Taxonomy" id="1289519"/>
    <lineage>
        <taxon>Bacteria</taxon>
        <taxon>Bacillati</taxon>
        <taxon>Bacillota</taxon>
        <taxon>Clostridia</taxon>
        <taxon>Eubacteriales</taxon>
        <taxon>Clostridiaceae</taxon>
        <taxon>Clostridium</taxon>
    </lineage>
</organism>
<evidence type="ECO:0000313" key="8">
    <source>
        <dbReference type="EMBL" id="PRR78784.1"/>
    </source>
</evidence>
<dbReference type="Gene3D" id="3.40.50.300">
    <property type="entry name" value="P-loop containing nucleotide triphosphate hydrolases"/>
    <property type="match status" value="1"/>
</dbReference>
<name>A0A2T0B4H1_9CLOT</name>
<keyword evidence="4 7" id="KW-0418">Kinase</keyword>
<dbReference type="GO" id="GO:0008652">
    <property type="term" value="P:amino acid biosynthetic process"/>
    <property type="evidence" value="ECO:0007669"/>
    <property type="project" value="UniProtKB-KW"/>
</dbReference>
<dbReference type="GO" id="GO:0009423">
    <property type="term" value="P:chorismate biosynthetic process"/>
    <property type="evidence" value="ECO:0007669"/>
    <property type="project" value="UniProtKB-UniRule"/>
</dbReference>
<comment type="pathway">
    <text evidence="7">Metabolic intermediate biosynthesis; chorismate biosynthesis; chorismate from D-erythrose 4-phosphate and phosphoenolpyruvate: step 5/7.</text>
</comment>
<dbReference type="GO" id="GO:0005524">
    <property type="term" value="F:ATP binding"/>
    <property type="evidence" value="ECO:0007669"/>
    <property type="project" value="UniProtKB-UniRule"/>
</dbReference>
<gene>
    <name evidence="7 8" type="primary">aroK</name>
    <name evidence="8" type="ORF">CLLI_13660</name>
</gene>
<feature type="binding site" evidence="7">
    <location>
        <position position="7"/>
    </location>
    <ligand>
        <name>Mg(2+)</name>
        <dbReference type="ChEBI" id="CHEBI:18420"/>
    </ligand>
</feature>
<comment type="catalytic activity">
    <reaction evidence="7">
        <text>shikimate + ATP = 3-phosphoshikimate + ADP + H(+)</text>
        <dbReference type="Rhea" id="RHEA:13121"/>
        <dbReference type="ChEBI" id="CHEBI:15378"/>
        <dbReference type="ChEBI" id="CHEBI:30616"/>
        <dbReference type="ChEBI" id="CHEBI:36208"/>
        <dbReference type="ChEBI" id="CHEBI:145989"/>
        <dbReference type="ChEBI" id="CHEBI:456216"/>
        <dbReference type="EC" id="2.7.1.71"/>
    </reaction>
</comment>
<feature type="binding site" evidence="7">
    <location>
        <position position="49"/>
    </location>
    <ligand>
        <name>substrate</name>
    </ligand>
</feature>
<dbReference type="Proteomes" id="UP000239706">
    <property type="component" value="Unassembled WGS sequence"/>
</dbReference>
<evidence type="ECO:0000256" key="5">
    <source>
        <dbReference type="ARBA" id="ARBA00022840"/>
    </source>
</evidence>
<sequence length="166" mass="19198">MPASGKTTIGRMLSGKMNYNFIDTDKVIEINENMTVEEIFKYKGEEYFRNLEGKMADNIMLVDNMIIATGGGLPTCFHNMDKLNKAGITVFLNVPIKELIKRNEQSHGRPLLQNNMKEKIIDLYRKRFFVYNKAHIKVNNYNKSIDIVCNSILKAIIEYENNNKIK</sequence>
<feature type="binding site" evidence="7">
    <location>
        <position position="127"/>
    </location>
    <ligand>
        <name>substrate</name>
    </ligand>
</feature>
<dbReference type="CDD" id="cd00464">
    <property type="entry name" value="SK"/>
    <property type="match status" value="1"/>
</dbReference>
<keyword evidence="2 7" id="KW-0808">Transferase</keyword>
<comment type="subcellular location">
    <subcellularLocation>
        <location evidence="7">Cytoplasm</location>
    </subcellularLocation>
</comment>
<comment type="caution">
    <text evidence="8">The sequence shown here is derived from an EMBL/GenBank/DDBJ whole genome shotgun (WGS) entry which is preliminary data.</text>
</comment>
<dbReference type="GO" id="GO:0009073">
    <property type="term" value="P:aromatic amino acid family biosynthetic process"/>
    <property type="evidence" value="ECO:0007669"/>
    <property type="project" value="UniProtKB-KW"/>
</dbReference>
<evidence type="ECO:0000256" key="4">
    <source>
        <dbReference type="ARBA" id="ARBA00022777"/>
    </source>
</evidence>
<dbReference type="EC" id="2.7.1.71" evidence="7"/>
<evidence type="ECO:0000256" key="3">
    <source>
        <dbReference type="ARBA" id="ARBA00022741"/>
    </source>
</evidence>
<dbReference type="Pfam" id="PF01202">
    <property type="entry name" value="SKI"/>
    <property type="match status" value="1"/>
</dbReference>
<keyword evidence="5 7" id="KW-0067">ATP-binding</keyword>
<comment type="similarity">
    <text evidence="7">Belongs to the shikimate kinase family.</text>
</comment>
<comment type="subunit">
    <text evidence="7">Monomer.</text>
</comment>
<dbReference type="InterPro" id="IPR000623">
    <property type="entry name" value="Shikimate_kinase/TSH1"/>
</dbReference>
<dbReference type="AlphaFoldDB" id="A0A2T0B4H1"/>
<protein>
    <recommendedName>
        <fullName evidence="7">Shikimate kinase</fullName>
        <shortName evidence="7">SK</shortName>
        <ecNumber evidence="7">2.7.1.71</ecNumber>
    </recommendedName>
</protein>
<dbReference type="InterPro" id="IPR031322">
    <property type="entry name" value="Shikimate/glucono_kinase"/>
</dbReference>
<feature type="binding site" evidence="7">
    <location>
        <position position="71"/>
    </location>
    <ligand>
        <name>substrate</name>
    </ligand>
</feature>
<evidence type="ECO:0000313" key="9">
    <source>
        <dbReference type="Proteomes" id="UP000239706"/>
    </source>
</evidence>
<keyword evidence="7" id="KW-0460">Magnesium</keyword>
<evidence type="ECO:0000256" key="1">
    <source>
        <dbReference type="ARBA" id="ARBA00022605"/>
    </source>
</evidence>
<reference evidence="8 9" key="1">
    <citation type="submission" date="2018-03" db="EMBL/GenBank/DDBJ databases">
        <title>Genome sequence of Clostridium liquoris DSM 100320.</title>
        <authorList>
            <person name="Poehlein A."/>
            <person name="Daniel R."/>
        </authorList>
    </citation>
    <scope>NUCLEOTIDE SEQUENCE [LARGE SCALE GENOMIC DNA]</scope>
    <source>
        <strain evidence="8 9">DSM 100320</strain>
    </source>
</reference>
<dbReference type="OrthoDB" id="9800332at2"/>
<evidence type="ECO:0000256" key="6">
    <source>
        <dbReference type="ARBA" id="ARBA00023141"/>
    </source>
</evidence>
<keyword evidence="9" id="KW-1185">Reference proteome</keyword>
<dbReference type="InterPro" id="IPR027417">
    <property type="entry name" value="P-loop_NTPase"/>
</dbReference>
<dbReference type="PANTHER" id="PTHR21087:SF16">
    <property type="entry name" value="SHIKIMATE KINASE 1, CHLOROPLASTIC"/>
    <property type="match status" value="1"/>
</dbReference>
<dbReference type="SUPFAM" id="SSF52540">
    <property type="entry name" value="P-loop containing nucleoside triphosphate hydrolases"/>
    <property type="match status" value="1"/>
</dbReference>
<comment type="cofactor">
    <cofactor evidence="7">
        <name>Mg(2+)</name>
        <dbReference type="ChEBI" id="CHEBI:18420"/>
    </cofactor>
    <text evidence="7">Binds 1 Mg(2+) ion per subunit.</text>
</comment>
<proteinExistence type="inferred from homology"/>
<evidence type="ECO:0000256" key="7">
    <source>
        <dbReference type="HAMAP-Rule" id="MF_00109"/>
    </source>
</evidence>